<evidence type="ECO:0000313" key="1">
    <source>
        <dbReference type="EMBL" id="UVI39631.1"/>
    </source>
</evidence>
<protein>
    <submittedName>
        <fullName evidence="1">Uncharacterized protein</fullName>
    </submittedName>
</protein>
<proteinExistence type="predicted"/>
<evidence type="ECO:0000313" key="2">
    <source>
        <dbReference type="Proteomes" id="UP001065265"/>
    </source>
</evidence>
<dbReference type="RefSeq" id="WP_265559192.1">
    <property type="nucleotide sequence ID" value="NZ_CP092471.1"/>
</dbReference>
<sequence length="62" mass="6492">MAKSETEKWPLGHGAQRTRSPFAVGELQIVPLVVSGGAAAKGIASPRGRAAQLRGSIEHMAR</sequence>
<dbReference type="EMBL" id="CP092471">
    <property type="protein sequence ID" value="UVI39631.1"/>
    <property type="molecule type" value="Genomic_DNA"/>
</dbReference>
<dbReference type="Proteomes" id="UP001065265">
    <property type="component" value="Chromosome"/>
</dbReference>
<name>A0ABY5T2R2_9SPHN</name>
<reference evidence="1" key="1">
    <citation type="submission" date="2022-02" db="EMBL/GenBank/DDBJ databases">
        <title>Qipengyuania spongiae sp. nov., isolated from marine sponge.</title>
        <authorList>
            <person name="Li Z."/>
            <person name="Zhang M."/>
        </authorList>
    </citation>
    <scope>NUCLEOTIDE SEQUENCE</scope>
    <source>
        <strain evidence="1">PHS-Z21</strain>
    </source>
</reference>
<keyword evidence="2" id="KW-1185">Reference proteome</keyword>
<organism evidence="1 2">
    <name type="scientific">Qipengyuania spongiae</name>
    <dbReference type="NCBI Taxonomy" id="2909673"/>
    <lineage>
        <taxon>Bacteria</taxon>
        <taxon>Pseudomonadati</taxon>
        <taxon>Pseudomonadota</taxon>
        <taxon>Alphaproteobacteria</taxon>
        <taxon>Sphingomonadales</taxon>
        <taxon>Erythrobacteraceae</taxon>
        <taxon>Qipengyuania</taxon>
    </lineage>
</organism>
<gene>
    <name evidence="1" type="ORF">L1F33_01305</name>
</gene>
<accession>A0ABY5T2R2</accession>